<organism evidence="2 3">
    <name type="scientific">Colletotrichum tanaceti</name>
    <dbReference type="NCBI Taxonomy" id="1306861"/>
    <lineage>
        <taxon>Eukaryota</taxon>
        <taxon>Fungi</taxon>
        <taxon>Dikarya</taxon>
        <taxon>Ascomycota</taxon>
        <taxon>Pezizomycotina</taxon>
        <taxon>Sordariomycetes</taxon>
        <taxon>Hypocreomycetidae</taxon>
        <taxon>Glomerellales</taxon>
        <taxon>Glomerellaceae</taxon>
        <taxon>Colletotrichum</taxon>
        <taxon>Colletotrichum destructivum species complex</taxon>
    </lineage>
</organism>
<dbReference type="EMBL" id="PJEX01000063">
    <property type="protein sequence ID" value="TKW56612.1"/>
    <property type="molecule type" value="Genomic_DNA"/>
</dbReference>
<evidence type="ECO:0000313" key="2">
    <source>
        <dbReference type="EMBL" id="TKW56612.1"/>
    </source>
</evidence>
<dbReference type="AlphaFoldDB" id="A0A4U6XLU5"/>
<protein>
    <submittedName>
        <fullName evidence="2">Uncharacterized protein</fullName>
    </submittedName>
</protein>
<sequence length="98" mass="10830">MLAKRDLGESDDCWKPGTRIGNGMNRGGGLHGKQYVNNNSKPPSGSPFGSSLLGNWWVRWGLPSCKCNTGRPAISTRALYRIVLPGERPRDAFRERMA</sequence>
<accession>A0A4U6XLU5</accession>
<proteinExistence type="predicted"/>
<dbReference type="Proteomes" id="UP000310108">
    <property type="component" value="Unassembled WGS sequence"/>
</dbReference>
<name>A0A4U6XLU5_9PEZI</name>
<keyword evidence="3" id="KW-1185">Reference proteome</keyword>
<reference evidence="2 3" key="1">
    <citation type="journal article" date="2019" name="PLoS ONE">
        <title>Comparative genome analysis indicates high evolutionary potential of pathogenicity genes in Colletotrichum tanaceti.</title>
        <authorList>
            <person name="Lelwala R.V."/>
            <person name="Korhonen P.K."/>
            <person name="Young N.D."/>
            <person name="Scott J.B."/>
            <person name="Ades P.A."/>
            <person name="Gasser R.B."/>
            <person name="Taylor P.W.J."/>
        </authorList>
    </citation>
    <scope>NUCLEOTIDE SEQUENCE [LARGE SCALE GENOMIC DNA]</scope>
    <source>
        <strain evidence="2">BRIP57314</strain>
    </source>
</reference>
<comment type="caution">
    <text evidence="2">The sequence shown here is derived from an EMBL/GenBank/DDBJ whole genome shotgun (WGS) entry which is preliminary data.</text>
</comment>
<feature type="compositionally biased region" description="Basic and acidic residues" evidence="1">
    <location>
        <begin position="1"/>
        <end position="14"/>
    </location>
</feature>
<feature type="compositionally biased region" description="Low complexity" evidence="1">
    <location>
        <begin position="37"/>
        <end position="46"/>
    </location>
</feature>
<evidence type="ECO:0000313" key="3">
    <source>
        <dbReference type="Proteomes" id="UP000310108"/>
    </source>
</evidence>
<gene>
    <name evidence="2" type="ORF">CTA1_3542</name>
</gene>
<evidence type="ECO:0000256" key="1">
    <source>
        <dbReference type="SAM" id="MobiDB-lite"/>
    </source>
</evidence>
<feature type="region of interest" description="Disordered" evidence="1">
    <location>
        <begin position="1"/>
        <end position="46"/>
    </location>
</feature>